<dbReference type="InParanoid" id="A0A4W3GLP1"/>
<name>A0A4W3GLP1_CALMI</name>
<feature type="domain" description="C2H2-type" evidence="11">
    <location>
        <begin position="200"/>
        <end position="220"/>
    </location>
</feature>
<evidence type="ECO:0000256" key="8">
    <source>
        <dbReference type="ARBA" id="ARBA00023125"/>
    </source>
</evidence>
<dbReference type="Proteomes" id="UP000314986">
    <property type="component" value="Unassembled WGS sequence"/>
</dbReference>
<evidence type="ECO:0000256" key="7">
    <source>
        <dbReference type="ARBA" id="ARBA00023015"/>
    </source>
</evidence>
<keyword evidence="8" id="KW-0238">DNA-binding</keyword>
<dbReference type="InterPro" id="IPR050527">
    <property type="entry name" value="Snail/Krueppel_Znf"/>
</dbReference>
<keyword evidence="4" id="KW-0677">Repeat</keyword>
<dbReference type="GeneTree" id="ENSGT00940000163854"/>
<evidence type="ECO:0000313" key="13">
    <source>
        <dbReference type="Proteomes" id="UP000314986"/>
    </source>
</evidence>
<dbReference type="Gene3D" id="3.30.160.60">
    <property type="entry name" value="Classic Zinc Finger"/>
    <property type="match status" value="2"/>
</dbReference>
<dbReference type="SUPFAM" id="SSF57667">
    <property type="entry name" value="beta-beta-alpha zinc fingers"/>
    <property type="match status" value="1"/>
</dbReference>
<keyword evidence="7" id="KW-0805">Transcription regulation</keyword>
<evidence type="ECO:0000256" key="5">
    <source>
        <dbReference type="ARBA" id="ARBA00022771"/>
    </source>
</evidence>
<dbReference type="FunFam" id="3.30.160.60:FF:000298">
    <property type="entry name" value="zinc finger protein 280D isoform X1"/>
    <property type="match status" value="1"/>
</dbReference>
<dbReference type="PROSITE" id="PS00028">
    <property type="entry name" value="ZINC_FINGER_C2H2_1"/>
    <property type="match status" value="4"/>
</dbReference>
<evidence type="ECO:0000256" key="6">
    <source>
        <dbReference type="ARBA" id="ARBA00022833"/>
    </source>
</evidence>
<dbReference type="AlphaFoldDB" id="A0A4W3GLP1"/>
<dbReference type="SMART" id="SM00355">
    <property type="entry name" value="ZnF_C2H2"/>
    <property type="match status" value="6"/>
</dbReference>
<keyword evidence="3" id="KW-0479">Metal-binding</keyword>
<comment type="subcellular location">
    <subcellularLocation>
        <location evidence="2">Nucleus</location>
    </subcellularLocation>
</comment>
<organism evidence="12 13">
    <name type="scientific">Callorhinchus milii</name>
    <name type="common">Ghost shark</name>
    <dbReference type="NCBI Taxonomy" id="7868"/>
    <lineage>
        <taxon>Eukaryota</taxon>
        <taxon>Metazoa</taxon>
        <taxon>Chordata</taxon>
        <taxon>Craniata</taxon>
        <taxon>Vertebrata</taxon>
        <taxon>Chondrichthyes</taxon>
        <taxon>Holocephali</taxon>
        <taxon>Chimaeriformes</taxon>
        <taxon>Callorhinchidae</taxon>
        <taxon>Callorhinchus</taxon>
    </lineage>
</organism>
<feature type="domain" description="C2H2-type" evidence="11">
    <location>
        <begin position="74"/>
        <end position="94"/>
    </location>
</feature>
<dbReference type="GO" id="GO:0005634">
    <property type="term" value="C:nucleus"/>
    <property type="evidence" value="ECO:0007669"/>
    <property type="project" value="UniProtKB-SubCell"/>
</dbReference>
<keyword evidence="6" id="KW-0862">Zinc</keyword>
<dbReference type="InterPro" id="IPR036236">
    <property type="entry name" value="Znf_C2H2_sf"/>
</dbReference>
<dbReference type="PANTHER" id="PTHR24388:SF90">
    <property type="entry name" value="C2H2-TYPE DOMAIN-CONTAINING PROTEIN"/>
    <property type="match status" value="1"/>
</dbReference>
<evidence type="ECO:0000256" key="2">
    <source>
        <dbReference type="ARBA" id="ARBA00004123"/>
    </source>
</evidence>
<dbReference type="PANTHER" id="PTHR24388">
    <property type="entry name" value="ZINC FINGER PROTEIN"/>
    <property type="match status" value="1"/>
</dbReference>
<proteinExistence type="predicted"/>
<evidence type="ECO:0000256" key="4">
    <source>
        <dbReference type="ARBA" id="ARBA00022737"/>
    </source>
</evidence>
<feature type="domain" description="C2H2-type" evidence="11">
    <location>
        <begin position="111"/>
        <end position="132"/>
    </location>
</feature>
<accession>A0A4W3GLP1</accession>
<dbReference type="Ensembl" id="ENSCMIT00000004914.1">
    <property type="protein sequence ID" value="ENSCMIP00000004738.1"/>
    <property type="gene ID" value="ENSCMIG00000002806.1"/>
</dbReference>
<reference evidence="13" key="3">
    <citation type="journal article" date="2014" name="Nature">
        <title>Elephant shark genome provides unique insights into gnathostome evolution.</title>
        <authorList>
            <consortium name="International Elephant Shark Genome Sequencing Consortium"/>
            <person name="Venkatesh B."/>
            <person name="Lee A.P."/>
            <person name="Ravi V."/>
            <person name="Maurya A.K."/>
            <person name="Lian M.M."/>
            <person name="Swann J.B."/>
            <person name="Ohta Y."/>
            <person name="Flajnik M.F."/>
            <person name="Sutoh Y."/>
            <person name="Kasahara M."/>
            <person name="Hoon S."/>
            <person name="Gangu V."/>
            <person name="Roy S.W."/>
            <person name="Irimia M."/>
            <person name="Korzh V."/>
            <person name="Kondrychyn I."/>
            <person name="Lim Z.W."/>
            <person name="Tay B.H."/>
            <person name="Tohari S."/>
            <person name="Kong K.W."/>
            <person name="Ho S."/>
            <person name="Lorente-Galdos B."/>
            <person name="Quilez J."/>
            <person name="Marques-Bonet T."/>
            <person name="Raney B.J."/>
            <person name="Ingham P.W."/>
            <person name="Tay A."/>
            <person name="Hillier L.W."/>
            <person name="Minx P."/>
            <person name="Boehm T."/>
            <person name="Wilson R.K."/>
            <person name="Brenner S."/>
            <person name="Warren W.C."/>
        </authorList>
    </citation>
    <scope>NUCLEOTIDE SEQUENCE [LARGE SCALE GENOMIC DNA]</scope>
</reference>
<keyword evidence="9" id="KW-0804">Transcription</keyword>
<dbReference type="GO" id="GO:0000978">
    <property type="term" value="F:RNA polymerase II cis-regulatory region sequence-specific DNA binding"/>
    <property type="evidence" value="ECO:0007669"/>
    <property type="project" value="TreeGrafter"/>
</dbReference>
<keyword evidence="5" id="KW-0863">Zinc-finger</keyword>
<reference evidence="12" key="4">
    <citation type="submission" date="2025-08" db="UniProtKB">
        <authorList>
            <consortium name="Ensembl"/>
        </authorList>
    </citation>
    <scope>IDENTIFICATION</scope>
</reference>
<keyword evidence="13" id="KW-1185">Reference proteome</keyword>
<dbReference type="STRING" id="7868.ENSCMIP00000004738"/>
<protein>
    <recommendedName>
        <fullName evidence="11">C2H2-type domain-containing protein</fullName>
    </recommendedName>
</protein>
<dbReference type="InterPro" id="IPR013087">
    <property type="entry name" value="Znf_C2H2_type"/>
</dbReference>
<dbReference type="GO" id="GO:0000981">
    <property type="term" value="F:DNA-binding transcription factor activity, RNA polymerase II-specific"/>
    <property type="evidence" value="ECO:0007669"/>
    <property type="project" value="TreeGrafter"/>
</dbReference>
<evidence type="ECO:0000256" key="1">
    <source>
        <dbReference type="ARBA" id="ARBA00003729"/>
    </source>
</evidence>
<evidence type="ECO:0000256" key="10">
    <source>
        <dbReference type="ARBA" id="ARBA00023242"/>
    </source>
</evidence>
<keyword evidence="10" id="KW-0539">Nucleus</keyword>
<reference evidence="13" key="1">
    <citation type="journal article" date="2006" name="Science">
        <title>Ancient noncoding elements conserved in the human genome.</title>
        <authorList>
            <person name="Venkatesh B."/>
            <person name="Kirkness E.F."/>
            <person name="Loh Y.H."/>
            <person name="Halpern A.L."/>
            <person name="Lee A.P."/>
            <person name="Johnson J."/>
            <person name="Dandona N."/>
            <person name="Viswanathan L.D."/>
            <person name="Tay A."/>
            <person name="Venter J.C."/>
            <person name="Strausberg R.L."/>
            <person name="Brenner S."/>
        </authorList>
    </citation>
    <scope>NUCLEOTIDE SEQUENCE [LARGE SCALE GENOMIC DNA]</scope>
</reference>
<evidence type="ECO:0000256" key="3">
    <source>
        <dbReference type="ARBA" id="ARBA00022723"/>
    </source>
</evidence>
<comment type="function">
    <text evidence="1">May function as a transcription factor.</text>
</comment>
<evidence type="ECO:0000256" key="9">
    <source>
        <dbReference type="ARBA" id="ARBA00023163"/>
    </source>
</evidence>
<evidence type="ECO:0000313" key="12">
    <source>
        <dbReference type="Ensembl" id="ENSCMIP00000004738.1"/>
    </source>
</evidence>
<dbReference type="GO" id="GO:0008270">
    <property type="term" value="F:zinc ion binding"/>
    <property type="evidence" value="ECO:0007669"/>
    <property type="project" value="UniProtKB-KW"/>
</dbReference>
<sequence>GPAADTSVNNGVPIPKACPKCNIHFNVMESLKLHIHSLVQGKLIMLVDDFYYGRDEGSTYQMLHEMKTSTTFRCLSCLKRLKNNIRFMNHMKHHLELERQNDDSIENHTTCQHCFRQYTTPFLLQCHIDNVHSPYETTTKCKICELAFETEQLFLQHMKDTHKPGEMPYVCQVCEYRSSVYMEVDNHFRMIHEDTKNLLCPYCLKVLKNSSAYQQHYMKHQVRTHTHQPRVHPPACHGIHQSPVAQWLLRLPCKREDLGLIPGWVSSGRNVGQVSLLHTDTQTHASVYQQ</sequence>
<feature type="domain" description="C2H2-type" evidence="11">
    <location>
        <begin position="141"/>
        <end position="162"/>
    </location>
</feature>
<reference evidence="13" key="2">
    <citation type="journal article" date="2007" name="PLoS Biol.">
        <title>Survey sequencing and comparative analysis of the elephant shark (Callorhinchus milii) genome.</title>
        <authorList>
            <person name="Venkatesh B."/>
            <person name="Kirkness E.F."/>
            <person name="Loh Y.H."/>
            <person name="Halpern A.L."/>
            <person name="Lee A.P."/>
            <person name="Johnson J."/>
            <person name="Dandona N."/>
            <person name="Viswanathan L.D."/>
            <person name="Tay A."/>
            <person name="Venter J.C."/>
            <person name="Strausberg R.L."/>
            <person name="Brenner S."/>
        </authorList>
    </citation>
    <scope>NUCLEOTIDE SEQUENCE [LARGE SCALE GENOMIC DNA]</scope>
</reference>
<evidence type="ECO:0000259" key="11">
    <source>
        <dbReference type="PROSITE" id="PS00028"/>
    </source>
</evidence>
<reference evidence="12" key="5">
    <citation type="submission" date="2025-09" db="UniProtKB">
        <authorList>
            <consortium name="Ensembl"/>
        </authorList>
    </citation>
    <scope>IDENTIFICATION</scope>
</reference>